<protein>
    <submittedName>
        <fullName evidence="1">HAD family hydrolase</fullName>
    </submittedName>
</protein>
<evidence type="ECO:0000313" key="2">
    <source>
        <dbReference type="Proteomes" id="UP000292695"/>
    </source>
</evidence>
<organism evidence="1 2">
    <name type="scientific">Kribbella sindirgiensis</name>
    <dbReference type="NCBI Taxonomy" id="1124744"/>
    <lineage>
        <taxon>Bacteria</taxon>
        <taxon>Bacillati</taxon>
        <taxon>Actinomycetota</taxon>
        <taxon>Actinomycetes</taxon>
        <taxon>Propionibacteriales</taxon>
        <taxon>Kribbellaceae</taxon>
        <taxon>Kribbella</taxon>
    </lineage>
</organism>
<dbReference type="InterPro" id="IPR041492">
    <property type="entry name" value="HAD_2"/>
</dbReference>
<dbReference type="PANTHER" id="PTHR43434:SF1">
    <property type="entry name" value="PHOSPHOGLYCOLATE PHOSPHATASE"/>
    <property type="match status" value="1"/>
</dbReference>
<dbReference type="AlphaFoldDB" id="A0A4R0IBA7"/>
<name>A0A4R0IBA7_9ACTN</name>
<dbReference type="GO" id="GO:0005829">
    <property type="term" value="C:cytosol"/>
    <property type="evidence" value="ECO:0007669"/>
    <property type="project" value="TreeGrafter"/>
</dbReference>
<keyword evidence="1" id="KW-0378">Hydrolase</keyword>
<evidence type="ECO:0000313" key="1">
    <source>
        <dbReference type="EMBL" id="TCC28386.1"/>
    </source>
</evidence>
<dbReference type="InterPro" id="IPR036412">
    <property type="entry name" value="HAD-like_sf"/>
</dbReference>
<dbReference type="EMBL" id="SJKA01000012">
    <property type="protein sequence ID" value="TCC28386.1"/>
    <property type="molecule type" value="Genomic_DNA"/>
</dbReference>
<dbReference type="PANTHER" id="PTHR43434">
    <property type="entry name" value="PHOSPHOGLYCOLATE PHOSPHATASE"/>
    <property type="match status" value="1"/>
</dbReference>
<dbReference type="Pfam" id="PF13419">
    <property type="entry name" value="HAD_2"/>
    <property type="match status" value="1"/>
</dbReference>
<gene>
    <name evidence="1" type="ORF">E0H50_29190</name>
</gene>
<dbReference type="Gene3D" id="1.10.150.240">
    <property type="entry name" value="Putative phosphatase, domain 2"/>
    <property type="match status" value="1"/>
</dbReference>
<dbReference type="Gene3D" id="3.40.50.1000">
    <property type="entry name" value="HAD superfamily/HAD-like"/>
    <property type="match status" value="1"/>
</dbReference>
<keyword evidence="2" id="KW-1185">Reference proteome</keyword>
<comment type="caution">
    <text evidence="1">The sequence shown here is derived from an EMBL/GenBank/DDBJ whole genome shotgun (WGS) entry which is preliminary data.</text>
</comment>
<accession>A0A4R0IBA7</accession>
<proteinExistence type="predicted"/>
<dbReference type="InterPro" id="IPR023198">
    <property type="entry name" value="PGP-like_dom2"/>
</dbReference>
<dbReference type="SUPFAM" id="SSF56784">
    <property type="entry name" value="HAD-like"/>
    <property type="match status" value="1"/>
</dbReference>
<dbReference type="RefSeq" id="WP_131293746.1">
    <property type="nucleotide sequence ID" value="NZ_SJKA01000012.1"/>
</dbReference>
<dbReference type="InterPro" id="IPR050155">
    <property type="entry name" value="HAD-like_hydrolase_sf"/>
</dbReference>
<sequence length="213" mass="23199">MKHVVWDWNGTLLNDNHAVLAAVNAVCAGFGRAELTWGEWQAAYARPMRLSYEQILRRALDEEEWAQVDKLYHDRYDALLHTCELAADAHDVLRSCTTSGRTQSLLSMWFHSRLTPTVEHYGLTQHFTRVDGLPGEVGGGSKADSLVRHLEAQQLDPADVVLIGDVVDDAEAAQGAGAHCVLVTTGAMTLQALQATGAPVAASITQALRLLDT</sequence>
<dbReference type="GO" id="GO:0006281">
    <property type="term" value="P:DNA repair"/>
    <property type="evidence" value="ECO:0007669"/>
    <property type="project" value="TreeGrafter"/>
</dbReference>
<dbReference type="Proteomes" id="UP000292695">
    <property type="component" value="Unassembled WGS sequence"/>
</dbReference>
<dbReference type="OrthoDB" id="4307245at2"/>
<dbReference type="InterPro" id="IPR023214">
    <property type="entry name" value="HAD_sf"/>
</dbReference>
<dbReference type="GO" id="GO:0008967">
    <property type="term" value="F:phosphoglycolate phosphatase activity"/>
    <property type="evidence" value="ECO:0007669"/>
    <property type="project" value="TreeGrafter"/>
</dbReference>
<reference evidence="1 2" key="1">
    <citation type="submission" date="2019-02" db="EMBL/GenBank/DDBJ databases">
        <title>Kribbella capetownensis sp. nov. and Kribbella speibonae sp. nov., isolated from soil.</title>
        <authorList>
            <person name="Curtis S.M."/>
            <person name="Norton I."/>
            <person name="Everest G.J."/>
            <person name="Meyers P.R."/>
        </authorList>
    </citation>
    <scope>NUCLEOTIDE SEQUENCE [LARGE SCALE GENOMIC DNA]</scope>
    <source>
        <strain evidence="1 2">DSM 27082</strain>
    </source>
</reference>
<dbReference type="SFLD" id="SFLDS00003">
    <property type="entry name" value="Haloacid_Dehalogenase"/>
    <property type="match status" value="1"/>
</dbReference>
<dbReference type="SFLD" id="SFLDG01129">
    <property type="entry name" value="C1.5:_HAD__Beta-PGM__Phosphata"/>
    <property type="match status" value="1"/>
</dbReference>